<evidence type="ECO:0000256" key="13">
    <source>
        <dbReference type="ARBA" id="ARBA00023304"/>
    </source>
</evidence>
<sequence>MTIVCGDSHTSTHGAFGNIAFGIGTSEVEMVLASQTLIQYKPKQMLIEVTGHLGEQVCAKDLILKIISQLGTSFGTGSFIEFRGDTIERLTMEERMTICNMSIEMGARGAIIPPDEITFKYLHEREYFPKSEFANLIKEWSELKSDWDAVYDSKVSIDATSIEPMVTYGTNPGAGIKISDSIPFSNEESFVKSLTYMGFECGDRLEQKRVDYIFLGSCTNGRIEDFRAFASIVKGKRKHPDVIVWLVPGSRRVLEQIESEETGKILRDAGFEIREPGCSACLAMNEDKVPSGKYCLSTSNRNFEGRQGPGARTILCGPLVAAASSITGVITDPRKFITNEL</sequence>
<keyword evidence="11" id="KW-0411">Iron-sulfur</keyword>
<evidence type="ECO:0000256" key="2">
    <source>
        <dbReference type="ARBA" id="ARBA00001966"/>
    </source>
</evidence>
<keyword evidence="7" id="KW-0004">4Fe-4S</keyword>
<proteinExistence type="predicted"/>
<evidence type="ECO:0000256" key="5">
    <source>
        <dbReference type="ARBA" id="ARBA00011998"/>
    </source>
</evidence>
<evidence type="ECO:0000256" key="9">
    <source>
        <dbReference type="ARBA" id="ARBA00022723"/>
    </source>
</evidence>
<dbReference type="GO" id="GO:0046872">
    <property type="term" value="F:metal ion binding"/>
    <property type="evidence" value="ECO:0007669"/>
    <property type="project" value="UniProtKB-KW"/>
</dbReference>
<dbReference type="EC" id="4.2.1.33" evidence="5"/>
<dbReference type="InterPro" id="IPR015931">
    <property type="entry name" value="Acnase/IPM_dHydase_lsu_aba_1/3"/>
</dbReference>
<accession>A0A644X2Y5</accession>
<evidence type="ECO:0000313" key="15">
    <source>
        <dbReference type="EMBL" id="MPM08504.1"/>
    </source>
</evidence>
<comment type="function">
    <text evidence="3">Catalyzes the isomerization between 2-isopropylmalate and 3-isopropylmalate, via the formation of 2-isopropylmaleate.</text>
</comment>
<protein>
    <recommendedName>
        <fullName evidence="5">3-isopropylmalate dehydratase</fullName>
        <ecNumber evidence="5">4.2.1.33</ecNumber>
    </recommendedName>
</protein>
<dbReference type="SUPFAM" id="SSF53732">
    <property type="entry name" value="Aconitase iron-sulfur domain"/>
    <property type="match status" value="1"/>
</dbReference>
<keyword evidence="8" id="KW-0028">Amino-acid biosynthesis</keyword>
<dbReference type="Gene3D" id="3.30.499.10">
    <property type="entry name" value="Aconitase, domain 3"/>
    <property type="match status" value="2"/>
</dbReference>
<evidence type="ECO:0000256" key="6">
    <source>
        <dbReference type="ARBA" id="ARBA00022430"/>
    </source>
</evidence>
<comment type="pathway">
    <text evidence="4">Amino-acid biosynthesis; L-leucine biosynthesis; L-leucine from 3-methyl-2-oxobutanoate: step 2/4.</text>
</comment>
<evidence type="ECO:0000256" key="7">
    <source>
        <dbReference type="ARBA" id="ARBA00022485"/>
    </source>
</evidence>
<comment type="caution">
    <text evidence="15">The sequence shown here is derived from an EMBL/GenBank/DDBJ whole genome shotgun (WGS) entry which is preliminary data.</text>
</comment>
<keyword evidence="13" id="KW-0100">Branched-chain amino acid biosynthesis</keyword>
<keyword evidence="10" id="KW-0408">Iron</keyword>
<comment type="catalytic activity">
    <reaction evidence="1">
        <text>(2R,3S)-3-isopropylmalate = (2S)-2-isopropylmalate</text>
        <dbReference type="Rhea" id="RHEA:32287"/>
        <dbReference type="ChEBI" id="CHEBI:1178"/>
        <dbReference type="ChEBI" id="CHEBI:35121"/>
        <dbReference type="EC" id="4.2.1.33"/>
    </reaction>
</comment>
<dbReference type="GO" id="GO:0009098">
    <property type="term" value="P:L-leucine biosynthetic process"/>
    <property type="evidence" value="ECO:0007669"/>
    <property type="project" value="UniProtKB-KW"/>
</dbReference>
<dbReference type="PRINTS" id="PR00415">
    <property type="entry name" value="ACONITASE"/>
</dbReference>
<dbReference type="GO" id="GO:0051539">
    <property type="term" value="F:4 iron, 4 sulfur cluster binding"/>
    <property type="evidence" value="ECO:0007669"/>
    <property type="project" value="UniProtKB-KW"/>
</dbReference>
<dbReference type="PANTHER" id="PTHR43822">
    <property type="entry name" value="HOMOACONITASE, MITOCHONDRIAL-RELATED"/>
    <property type="match status" value="1"/>
</dbReference>
<keyword evidence="9" id="KW-0479">Metal-binding</keyword>
<dbReference type="GO" id="GO:0003861">
    <property type="term" value="F:3-isopropylmalate dehydratase activity"/>
    <property type="evidence" value="ECO:0007669"/>
    <property type="project" value="UniProtKB-EC"/>
</dbReference>
<reference evidence="15" key="1">
    <citation type="submission" date="2019-08" db="EMBL/GenBank/DDBJ databases">
        <authorList>
            <person name="Kucharzyk K."/>
            <person name="Murdoch R.W."/>
            <person name="Higgins S."/>
            <person name="Loffler F."/>
        </authorList>
    </citation>
    <scope>NUCLEOTIDE SEQUENCE</scope>
</reference>
<dbReference type="Pfam" id="PF00330">
    <property type="entry name" value="Aconitase"/>
    <property type="match status" value="1"/>
</dbReference>
<dbReference type="PANTHER" id="PTHR43822:SF9">
    <property type="entry name" value="3-ISOPROPYLMALATE DEHYDRATASE"/>
    <property type="match status" value="1"/>
</dbReference>
<dbReference type="InterPro" id="IPR001030">
    <property type="entry name" value="Acoase/IPM_deHydtase_lsu_aba"/>
</dbReference>
<keyword evidence="6" id="KW-0432">Leucine biosynthesis</keyword>
<comment type="cofactor">
    <cofactor evidence="2">
        <name>[4Fe-4S] cluster</name>
        <dbReference type="ChEBI" id="CHEBI:49883"/>
    </cofactor>
</comment>
<dbReference type="InterPro" id="IPR018136">
    <property type="entry name" value="Aconitase_4Fe-4S_BS"/>
</dbReference>
<evidence type="ECO:0000256" key="8">
    <source>
        <dbReference type="ARBA" id="ARBA00022605"/>
    </source>
</evidence>
<gene>
    <name evidence="15" type="primary">leuC_18</name>
    <name evidence="15" type="ORF">SDC9_54816</name>
</gene>
<dbReference type="PROSITE" id="PS01244">
    <property type="entry name" value="ACONITASE_2"/>
    <property type="match status" value="1"/>
</dbReference>
<evidence type="ECO:0000256" key="4">
    <source>
        <dbReference type="ARBA" id="ARBA00004729"/>
    </source>
</evidence>
<evidence type="ECO:0000256" key="12">
    <source>
        <dbReference type="ARBA" id="ARBA00023239"/>
    </source>
</evidence>
<dbReference type="AlphaFoldDB" id="A0A644X2Y5"/>
<name>A0A644X2Y5_9ZZZZ</name>
<organism evidence="15">
    <name type="scientific">bioreactor metagenome</name>
    <dbReference type="NCBI Taxonomy" id="1076179"/>
    <lineage>
        <taxon>unclassified sequences</taxon>
        <taxon>metagenomes</taxon>
        <taxon>ecological metagenomes</taxon>
    </lineage>
</organism>
<feature type="domain" description="Aconitase/3-isopropylmalate dehydratase large subunit alpha/beta/alpha" evidence="14">
    <location>
        <begin position="1"/>
        <end position="328"/>
    </location>
</feature>
<evidence type="ECO:0000256" key="1">
    <source>
        <dbReference type="ARBA" id="ARBA00000491"/>
    </source>
</evidence>
<dbReference type="InterPro" id="IPR050067">
    <property type="entry name" value="IPM_dehydratase_rel_enz"/>
</dbReference>
<keyword evidence="12 15" id="KW-0456">Lyase</keyword>
<evidence type="ECO:0000256" key="3">
    <source>
        <dbReference type="ARBA" id="ARBA00002695"/>
    </source>
</evidence>
<dbReference type="EMBL" id="VSSQ01001457">
    <property type="protein sequence ID" value="MPM08504.1"/>
    <property type="molecule type" value="Genomic_DNA"/>
</dbReference>
<dbReference type="InterPro" id="IPR036008">
    <property type="entry name" value="Aconitase_4Fe-4S_dom"/>
</dbReference>
<evidence type="ECO:0000256" key="11">
    <source>
        <dbReference type="ARBA" id="ARBA00023014"/>
    </source>
</evidence>
<evidence type="ECO:0000256" key="10">
    <source>
        <dbReference type="ARBA" id="ARBA00023004"/>
    </source>
</evidence>
<evidence type="ECO:0000259" key="14">
    <source>
        <dbReference type="Pfam" id="PF00330"/>
    </source>
</evidence>